<proteinExistence type="predicted"/>
<dbReference type="AlphaFoldDB" id="A0A1U7NZ23"/>
<keyword evidence="2" id="KW-1185">Reference proteome</keyword>
<protein>
    <submittedName>
        <fullName evidence="1">Uncharacterized protein</fullName>
    </submittedName>
</protein>
<sequence length="168" mass="17100">MLNTMQHTRTWTDIYGSAHASFEGRAGGHPWLVAAPAELAAGLPEALAAVDGKGTVELIVHDGLTPLLAAVRETGPRGVLVIGKQTLSAGPEVQMSAAVVSDAGGVEYAEGGSFPAWAAPAGLKTGKRKGQNAAASAVASLDVPVIVTTAATLQKALEDWMDATPHGR</sequence>
<dbReference type="Proteomes" id="UP000186607">
    <property type="component" value="Unassembled WGS sequence"/>
</dbReference>
<gene>
    <name evidence="1" type="ORF">BOO71_0006550</name>
</gene>
<reference evidence="1 2" key="1">
    <citation type="submission" date="2017-01" db="EMBL/GenBank/DDBJ databases">
        <title>Genome Analysis of Deinococcus marmoris KOPRI26562.</title>
        <authorList>
            <person name="Kim J.H."/>
            <person name="Oh H.-M."/>
        </authorList>
    </citation>
    <scope>NUCLEOTIDE SEQUENCE [LARGE SCALE GENOMIC DNA]</scope>
    <source>
        <strain evidence="1 2">KOPRI26562</strain>
    </source>
</reference>
<accession>A0A1U7NZ23</accession>
<comment type="caution">
    <text evidence="1">The sequence shown here is derived from an EMBL/GenBank/DDBJ whole genome shotgun (WGS) entry which is preliminary data.</text>
</comment>
<evidence type="ECO:0000313" key="2">
    <source>
        <dbReference type="Proteomes" id="UP000186607"/>
    </source>
</evidence>
<dbReference type="STRING" id="249408.BOO71_0006550"/>
<evidence type="ECO:0000313" key="1">
    <source>
        <dbReference type="EMBL" id="OLV18167.1"/>
    </source>
</evidence>
<organism evidence="1 2">
    <name type="scientific">Deinococcus marmoris</name>
    <dbReference type="NCBI Taxonomy" id="249408"/>
    <lineage>
        <taxon>Bacteria</taxon>
        <taxon>Thermotogati</taxon>
        <taxon>Deinococcota</taxon>
        <taxon>Deinococci</taxon>
        <taxon>Deinococcales</taxon>
        <taxon>Deinococcaceae</taxon>
        <taxon>Deinococcus</taxon>
    </lineage>
</organism>
<name>A0A1U7NZ23_9DEIO</name>
<dbReference type="EMBL" id="MSTI01000074">
    <property type="protein sequence ID" value="OLV18167.1"/>
    <property type="molecule type" value="Genomic_DNA"/>
</dbReference>